<protein>
    <submittedName>
        <fullName evidence="1">Uncharacterized protein</fullName>
    </submittedName>
</protein>
<comment type="caution">
    <text evidence="1">The sequence shown here is derived from an EMBL/GenBank/DDBJ whole genome shotgun (WGS) entry which is preliminary data.</text>
</comment>
<gene>
    <name evidence="1" type="ORF">AB0T83_11900</name>
</gene>
<proteinExistence type="predicted"/>
<dbReference type="Proteomes" id="UP001553161">
    <property type="component" value="Unassembled WGS sequence"/>
</dbReference>
<name>A0ABV3L7L8_9RHOB</name>
<keyword evidence="2" id="KW-1185">Reference proteome</keyword>
<organism evidence="1 2">
    <name type="scientific">Meridianimarinicoccus marinus</name>
    <dbReference type="NCBI Taxonomy" id="3231483"/>
    <lineage>
        <taxon>Bacteria</taxon>
        <taxon>Pseudomonadati</taxon>
        <taxon>Pseudomonadota</taxon>
        <taxon>Alphaproteobacteria</taxon>
        <taxon>Rhodobacterales</taxon>
        <taxon>Paracoccaceae</taxon>
        <taxon>Meridianimarinicoccus</taxon>
    </lineage>
</organism>
<reference evidence="1 2" key="1">
    <citation type="submission" date="2024-07" db="EMBL/GenBank/DDBJ databases">
        <authorList>
            <person name="Kang M."/>
        </authorList>
    </citation>
    <scope>NUCLEOTIDE SEQUENCE [LARGE SCALE GENOMIC DNA]</scope>
    <source>
        <strain evidence="1 2">DFM31</strain>
    </source>
</reference>
<sequence>MSIVSETAGRIRQLSRELEIIRSDLSAALAQPEASGGISDVERARLVDLHRRVTNALSSLH</sequence>
<evidence type="ECO:0000313" key="2">
    <source>
        <dbReference type="Proteomes" id="UP001553161"/>
    </source>
</evidence>
<accession>A0ABV3L7L8</accession>
<dbReference type="EMBL" id="JBFBVU010000013">
    <property type="protein sequence ID" value="MEV8467482.1"/>
    <property type="molecule type" value="Genomic_DNA"/>
</dbReference>
<evidence type="ECO:0000313" key="1">
    <source>
        <dbReference type="EMBL" id="MEV8467482.1"/>
    </source>
</evidence>
<dbReference type="RefSeq" id="WP_366193295.1">
    <property type="nucleotide sequence ID" value="NZ_JBFBVU010000013.1"/>
</dbReference>